<dbReference type="Proteomes" id="UP001195483">
    <property type="component" value="Unassembled WGS sequence"/>
</dbReference>
<reference evidence="1" key="3">
    <citation type="submission" date="2023-05" db="EMBL/GenBank/DDBJ databases">
        <authorList>
            <person name="Smith C.H."/>
        </authorList>
    </citation>
    <scope>NUCLEOTIDE SEQUENCE</scope>
    <source>
        <strain evidence="1">CHS0354</strain>
        <tissue evidence="1">Mantle</tissue>
    </source>
</reference>
<reference evidence="1" key="1">
    <citation type="journal article" date="2021" name="Genome Biol. Evol.">
        <title>A High-Quality Reference Genome for a Parasitic Bivalve with Doubly Uniparental Inheritance (Bivalvia: Unionida).</title>
        <authorList>
            <person name="Smith C.H."/>
        </authorList>
    </citation>
    <scope>NUCLEOTIDE SEQUENCE</scope>
    <source>
        <strain evidence="1">CHS0354</strain>
    </source>
</reference>
<dbReference type="EMBL" id="JAEAOA010002232">
    <property type="protein sequence ID" value="KAK3607848.1"/>
    <property type="molecule type" value="Genomic_DNA"/>
</dbReference>
<sequence>MKEKVMGKCMALMLFPKVNHEGSKIMGKRLARILFLKVNHEGSKVMGKRLARILFLQGIFSNAAKLLNENLSSSNQ</sequence>
<reference evidence="1" key="2">
    <citation type="journal article" date="2021" name="Genome Biol. Evol.">
        <title>Developing a high-quality reference genome for a parasitic bivalve with doubly uniparental inheritance (Bivalvia: Unionida).</title>
        <authorList>
            <person name="Smith C.H."/>
        </authorList>
    </citation>
    <scope>NUCLEOTIDE SEQUENCE</scope>
    <source>
        <strain evidence="1">CHS0354</strain>
        <tissue evidence="1">Mantle</tissue>
    </source>
</reference>
<protein>
    <submittedName>
        <fullName evidence="1">Uncharacterized protein</fullName>
    </submittedName>
</protein>
<evidence type="ECO:0000313" key="1">
    <source>
        <dbReference type="EMBL" id="KAK3607848.1"/>
    </source>
</evidence>
<proteinExistence type="predicted"/>
<organism evidence="1 2">
    <name type="scientific">Potamilus streckersoni</name>
    <dbReference type="NCBI Taxonomy" id="2493646"/>
    <lineage>
        <taxon>Eukaryota</taxon>
        <taxon>Metazoa</taxon>
        <taxon>Spiralia</taxon>
        <taxon>Lophotrochozoa</taxon>
        <taxon>Mollusca</taxon>
        <taxon>Bivalvia</taxon>
        <taxon>Autobranchia</taxon>
        <taxon>Heteroconchia</taxon>
        <taxon>Palaeoheterodonta</taxon>
        <taxon>Unionida</taxon>
        <taxon>Unionoidea</taxon>
        <taxon>Unionidae</taxon>
        <taxon>Ambleminae</taxon>
        <taxon>Lampsilini</taxon>
        <taxon>Potamilus</taxon>
    </lineage>
</organism>
<keyword evidence="2" id="KW-1185">Reference proteome</keyword>
<evidence type="ECO:0000313" key="2">
    <source>
        <dbReference type="Proteomes" id="UP001195483"/>
    </source>
</evidence>
<gene>
    <name evidence="1" type="ORF">CHS0354_038275</name>
</gene>
<name>A0AAE0TDE7_9BIVA</name>
<dbReference type="AlphaFoldDB" id="A0AAE0TDE7"/>
<accession>A0AAE0TDE7</accession>
<comment type="caution">
    <text evidence="1">The sequence shown here is derived from an EMBL/GenBank/DDBJ whole genome shotgun (WGS) entry which is preliminary data.</text>
</comment>